<dbReference type="Pfam" id="PF09383">
    <property type="entry name" value="NIL"/>
    <property type="match status" value="1"/>
</dbReference>
<dbReference type="GO" id="GO:0005524">
    <property type="term" value="F:ATP binding"/>
    <property type="evidence" value="ECO:0007669"/>
    <property type="project" value="UniProtKB-KW"/>
</dbReference>
<reference evidence="9 10" key="1">
    <citation type="journal article" date="2012" name="PLoS ONE">
        <title>Functional divergence in the genus oenococcus as predicted by genome sequencing of the newly-described species, Oenococcus kitaharae.</title>
        <authorList>
            <person name="Borneman A.R."/>
            <person name="McCarthy J.M."/>
            <person name="Chambers P.J."/>
            <person name="Bartowsky E.J."/>
        </authorList>
    </citation>
    <scope>NUCLEOTIDE SEQUENCE [LARGE SCALE GENOMIC DNA]</scope>
    <source>
        <strain evidence="10">DSM17330</strain>
    </source>
</reference>
<dbReference type="PROSITE" id="PS00211">
    <property type="entry name" value="ABC_TRANSPORTER_1"/>
    <property type="match status" value="1"/>
</dbReference>
<evidence type="ECO:0000256" key="5">
    <source>
        <dbReference type="ARBA" id="ARBA00022967"/>
    </source>
</evidence>
<dbReference type="InterPro" id="IPR050086">
    <property type="entry name" value="MetN_ABC_transporter-like"/>
</dbReference>
<dbReference type="STRING" id="336988.NT96_04615"/>
<evidence type="ECO:0000256" key="2">
    <source>
        <dbReference type="ARBA" id="ARBA00022475"/>
    </source>
</evidence>
<dbReference type="GO" id="GO:0006865">
    <property type="term" value="P:amino acid transport"/>
    <property type="evidence" value="ECO:0007669"/>
    <property type="project" value="UniProtKB-KW"/>
</dbReference>
<keyword evidence="2" id="KW-1003">Cell membrane</keyword>
<protein>
    <submittedName>
        <fullName evidence="9">Methionine ABC transporter ATP-binding protein</fullName>
    </submittedName>
</protein>
<evidence type="ECO:0000259" key="8">
    <source>
        <dbReference type="PROSITE" id="PS50893"/>
    </source>
</evidence>
<dbReference type="PROSITE" id="PS50893">
    <property type="entry name" value="ABC_TRANSPORTER_2"/>
    <property type="match status" value="1"/>
</dbReference>
<dbReference type="SUPFAM" id="SSF52540">
    <property type="entry name" value="P-loop containing nucleoside triphosphate hydrolases"/>
    <property type="match status" value="1"/>
</dbReference>
<dbReference type="InterPro" id="IPR027417">
    <property type="entry name" value="P-loop_NTPase"/>
</dbReference>
<dbReference type="Proteomes" id="UP000004959">
    <property type="component" value="Chromosome"/>
</dbReference>
<dbReference type="Gene3D" id="3.30.70.260">
    <property type="match status" value="1"/>
</dbReference>
<dbReference type="GO" id="GO:0016887">
    <property type="term" value="F:ATP hydrolysis activity"/>
    <property type="evidence" value="ECO:0007669"/>
    <property type="project" value="InterPro"/>
</dbReference>
<keyword evidence="3" id="KW-0547">Nucleotide-binding</keyword>
<evidence type="ECO:0000313" key="9">
    <source>
        <dbReference type="EMBL" id="EHN58408.1"/>
    </source>
</evidence>
<dbReference type="AlphaFoldDB" id="G9WIV9"/>
<dbReference type="PANTHER" id="PTHR43166:SF30">
    <property type="entry name" value="METHIONINE IMPORT ATP-BINDING PROTEIN METN"/>
    <property type="match status" value="1"/>
</dbReference>
<dbReference type="InterPro" id="IPR018449">
    <property type="entry name" value="NIL_domain"/>
</dbReference>
<evidence type="ECO:0000256" key="1">
    <source>
        <dbReference type="ARBA" id="ARBA00022448"/>
    </source>
</evidence>
<organism evidence="9 10">
    <name type="scientific">Oenococcus kitaharae DSM 17330</name>
    <dbReference type="NCBI Taxonomy" id="1045004"/>
    <lineage>
        <taxon>Bacteria</taxon>
        <taxon>Bacillati</taxon>
        <taxon>Bacillota</taxon>
        <taxon>Bacilli</taxon>
        <taxon>Lactobacillales</taxon>
        <taxon>Lactobacillaceae</taxon>
        <taxon>Oenococcus</taxon>
    </lineage>
</organism>
<keyword evidence="7" id="KW-0472">Membrane</keyword>
<name>G9WIV9_9LACO</name>
<dbReference type="SUPFAM" id="SSF55021">
    <property type="entry name" value="ACT-like"/>
    <property type="match status" value="1"/>
</dbReference>
<keyword evidence="5" id="KW-1278">Translocase</keyword>
<keyword evidence="10" id="KW-1185">Reference proteome</keyword>
<dbReference type="InterPro" id="IPR017871">
    <property type="entry name" value="ABC_transporter-like_CS"/>
</dbReference>
<dbReference type="HOGENOM" id="CLU_000604_1_3_9"/>
<dbReference type="Pfam" id="PF00005">
    <property type="entry name" value="ABC_tran"/>
    <property type="match status" value="1"/>
</dbReference>
<dbReference type="InterPro" id="IPR003593">
    <property type="entry name" value="AAA+_ATPase"/>
</dbReference>
<comment type="caution">
    <text evidence="9">The sequence shown here is derived from an EMBL/GenBank/DDBJ whole genome shotgun (WGS) entry which is preliminary data.</text>
</comment>
<dbReference type="OrthoDB" id="9802264at2"/>
<accession>G9WIV9</accession>
<keyword evidence="4 9" id="KW-0067">ATP-binding</keyword>
<keyword evidence="1" id="KW-0813">Transport</keyword>
<proteinExistence type="predicted"/>
<dbReference type="PATRIC" id="fig|1045004.4.peg.285"/>
<evidence type="ECO:0000256" key="6">
    <source>
        <dbReference type="ARBA" id="ARBA00022970"/>
    </source>
</evidence>
<dbReference type="PANTHER" id="PTHR43166">
    <property type="entry name" value="AMINO ACID IMPORT ATP-BINDING PROTEIN"/>
    <property type="match status" value="1"/>
</dbReference>
<dbReference type="EMBL" id="AFVZ01000001">
    <property type="protein sequence ID" value="EHN58408.1"/>
    <property type="molecule type" value="Genomic_DNA"/>
</dbReference>
<evidence type="ECO:0000313" key="10">
    <source>
        <dbReference type="Proteomes" id="UP000004959"/>
    </source>
</evidence>
<dbReference type="eggNOG" id="COG1135">
    <property type="taxonomic scope" value="Bacteria"/>
</dbReference>
<evidence type="ECO:0000256" key="7">
    <source>
        <dbReference type="ARBA" id="ARBA00023136"/>
    </source>
</evidence>
<evidence type="ECO:0000256" key="4">
    <source>
        <dbReference type="ARBA" id="ARBA00022840"/>
    </source>
</evidence>
<feature type="domain" description="ABC transporter" evidence="8">
    <location>
        <begin position="6"/>
        <end position="250"/>
    </location>
</feature>
<sequence>MSDPIIDFKDVSVHFQNGSEAVDAVKNINLQIKAGEIFGIVGYSGAGKSTLVRLINLLHSPTLGDISVAHVHSVANGQVLIKGKALRQLRQKIGMIFQHFNLLDQSTVLQNVLFALKHSGLNKTARIAKAKKLIDQVGLTDRIDNYPAQLSGGQKQRVAIARALANDPEILISDEATSALDPKTTKQILQLLADLNKKTGVTIVLITHEMQVVKNIADRVAVMKNGEIIEQNATYDIFANPQKALTKEFIETASGSQEALEKVLQQPEVKQLPSNALLVELSFSGSTTGEPVISLLAKKFDVTADILYGNVESIQGIAIGTLIVVLQGSKANIQKALAEIKDRKIGLQTIKEGK</sequence>
<dbReference type="SMART" id="SM00382">
    <property type="entry name" value="AAA"/>
    <property type="match status" value="1"/>
</dbReference>
<dbReference type="SMART" id="SM00930">
    <property type="entry name" value="NIL"/>
    <property type="match status" value="1"/>
</dbReference>
<evidence type="ECO:0000256" key="3">
    <source>
        <dbReference type="ARBA" id="ARBA00022741"/>
    </source>
</evidence>
<dbReference type="InterPro" id="IPR045865">
    <property type="entry name" value="ACT-like_dom_sf"/>
</dbReference>
<keyword evidence="6" id="KW-0029">Amino-acid transport</keyword>
<dbReference type="InterPro" id="IPR003439">
    <property type="entry name" value="ABC_transporter-like_ATP-bd"/>
</dbReference>
<gene>
    <name evidence="9" type="ORF">OKIT_0284</name>
</gene>
<dbReference type="RefSeq" id="WP_007744666.1">
    <property type="nucleotide sequence ID" value="NZ_CM001398.1"/>
</dbReference>
<dbReference type="Gene3D" id="3.40.50.300">
    <property type="entry name" value="P-loop containing nucleotide triphosphate hydrolases"/>
    <property type="match status" value="1"/>
</dbReference>